<feature type="domain" description="Apical junction molecule ajm1 alpha/beta" evidence="2">
    <location>
        <begin position="711"/>
        <end position="821"/>
    </location>
</feature>
<gene>
    <name evidence="3" type="ORF">WCI35_011003</name>
</gene>
<accession>A0ABD2ESZ3</accession>
<dbReference type="Proteomes" id="UP001610411">
    <property type="component" value="Unassembled WGS sequence"/>
</dbReference>
<evidence type="ECO:0000313" key="3">
    <source>
        <dbReference type="EMBL" id="KAL2782260.1"/>
    </source>
</evidence>
<feature type="region of interest" description="Disordered" evidence="1">
    <location>
        <begin position="61"/>
        <end position="139"/>
    </location>
</feature>
<proteinExistence type="predicted"/>
<evidence type="ECO:0000256" key="1">
    <source>
        <dbReference type="SAM" id="MobiDB-lite"/>
    </source>
</evidence>
<dbReference type="AlphaFoldDB" id="A0ABD2ESZ3"/>
<feature type="compositionally biased region" description="Low complexity" evidence="1">
    <location>
        <begin position="616"/>
        <end position="652"/>
    </location>
</feature>
<feature type="compositionally biased region" description="Basic and acidic residues" evidence="1">
    <location>
        <begin position="116"/>
        <end position="134"/>
    </location>
</feature>
<dbReference type="Pfam" id="PF26649">
    <property type="entry name" value="Ajm-1"/>
    <property type="match status" value="1"/>
</dbReference>
<evidence type="ECO:0000259" key="2">
    <source>
        <dbReference type="Pfam" id="PF26649"/>
    </source>
</evidence>
<sequence>MTRTDPPDLLVSTVYQDIKVAAPGPASRRPPCERPVARPAVPAPFNKRHCRSFDFLEALDGPAMEARPEPLPAEPAAPRARPRDGEPRRRARSKSAPRAPPGLAPMPASSPVLPRRGREAQRETRAEASPRREPAYPALRALANELHPIKLQPQRGGTGRIAPLCAAAGRCAPSEPPPGPAPHVRCRLDIKPDDAVLQHASRASRPCGPNEAAPWVRSAPQLHGLTVPGPRHVALSRTPTPSDSLCADPRALYCDGPLPGPRDYAERRTLTFTAPPGPTQFFYTEDPENYPGGFTATAGPPFDGYCPRPYRSEEPLGPSPRRGGGYYAEEVCTFPIQEPPSRSYYGEAPRAYGLPCGPRYAPEKPQAHPTVRPFYTEGLGWYRERDALARTYPYPRSSPSWADWGPRPYRTLQVAPPHDPGPLLASWHGGTGTSPPRLASDSRHYSRSWDNILASGPRREDPLGRGRSYENLLGRELQEPRGTSPEGRRPPIVVNLSTSPRRYAALSLSETSLSEKGRGGEGLSRNWYVTPEITITDNDLRAAERPMARGWELPGGRLRPHQPAAPDGPTSGRQRSLEQLDELITDLVIDSRAPAGQAPQPAADGLGHQLRRLLDSRPAGPGASSLAPPRSPPASAGSAEEATGAGETADASPEPSADEDDLMTCSNARCRRTETMFNACLYFKSCHSCYTYYCSRLCRREDWDAHKARCVYGRVGSVCRHVLQFCRDSGPVHRAFSRIARVGFLSRGRGVLFLGFPSPGSADNFLRFGLEGLLLSPTYLSLRELATHAAPLGSYARELAAAGRLYEPAECFLLSVSVAVGPGAASPGTPARPAPAPRSPGPTVRKFAKVALAAGSPARPPPARGREPDMETLILTPPPGTAGLDQEGEAGRRAREVAFIHIQRELRMRGVFLRHEFPRVYEQLCEFVEANRRFTPTTIYPTDRRTGRPFMCMIMAASEPRALDWVASANLLDDIM</sequence>
<dbReference type="InterPro" id="IPR058586">
    <property type="entry name" value="Ajm-1"/>
</dbReference>
<feature type="region of interest" description="Disordered" evidence="1">
    <location>
        <begin position="614"/>
        <end position="662"/>
    </location>
</feature>
<feature type="region of interest" description="Disordered" evidence="1">
    <location>
        <begin position="420"/>
        <end position="494"/>
    </location>
</feature>
<evidence type="ECO:0000313" key="4">
    <source>
        <dbReference type="Proteomes" id="UP001610411"/>
    </source>
</evidence>
<name>A0ABD2ESZ3_DAUMA</name>
<keyword evidence="4" id="KW-1185">Reference proteome</keyword>
<feature type="region of interest" description="Disordered" evidence="1">
    <location>
        <begin position="551"/>
        <end position="574"/>
    </location>
</feature>
<comment type="caution">
    <text evidence="3">The sequence shown here is derived from an EMBL/GenBank/DDBJ whole genome shotgun (WGS) entry which is preliminary data.</text>
</comment>
<feature type="compositionally biased region" description="Basic and acidic residues" evidence="1">
    <location>
        <begin position="457"/>
        <end position="468"/>
    </location>
</feature>
<dbReference type="PANTHER" id="PTHR21517">
    <property type="entry name" value="APICAL JUNCTION COMPONENT 1 HOMOLOG"/>
    <property type="match status" value="1"/>
</dbReference>
<dbReference type="PANTHER" id="PTHR21517:SF3">
    <property type="entry name" value="APICAL JUNCTION COMPONENT 1 HOMOLOG"/>
    <property type="match status" value="1"/>
</dbReference>
<organism evidence="3 4">
    <name type="scientific">Daubentonia madagascariensis</name>
    <name type="common">Aye-aye</name>
    <name type="synonym">Sciurus madagascariensis</name>
    <dbReference type="NCBI Taxonomy" id="31869"/>
    <lineage>
        <taxon>Eukaryota</taxon>
        <taxon>Metazoa</taxon>
        <taxon>Chordata</taxon>
        <taxon>Craniata</taxon>
        <taxon>Vertebrata</taxon>
        <taxon>Euteleostomi</taxon>
        <taxon>Mammalia</taxon>
        <taxon>Eutheria</taxon>
        <taxon>Euarchontoglires</taxon>
        <taxon>Primates</taxon>
        <taxon>Strepsirrhini</taxon>
        <taxon>Chiromyiformes</taxon>
        <taxon>Daubentoniidae</taxon>
        <taxon>Daubentonia</taxon>
    </lineage>
</organism>
<reference evidence="3 4" key="1">
    <citation type="journal article" date="2024" name="G3 (Bethesda)">
        <title>A hybrid genome assembly of the endangered aye-aye (Daubentonia madagascariensis).</title>
        <authorList>
            <person name="Versoza C.J."/>
            <person name="Pfeifer S.P."/>
        </authorList>
    </citation>
    <scope>NUCLEOTIDE SEQUENCE [LARGE SCALE GENOMIC DNA]</scope>
    <source>
        <strain evidence="3">6821</strain>
    </source>
</reference>
<dbReference type="InterPro" id="IPR038825">
    <property type="entry name" value="Apical_junction"/>
</dbReference>
<protein>
    <submittedName>
        <fullName evidence="3">Apical junction component 1-like protein</fullName>
    </submittedName>
</protein>
<feature type="region of interest" description="Disordered" evidence="1">
    <location>
        <begin position="21"/>
        <end position="49"/>
    </location>
</feature>
<dbReference type="EMBL" id="JBFSEQ010000003">
    <property type="protein sequence ID" value="KAL2782260.1"/>
    <property type="molecule type" value="Genomic_DNA"/>
</dbReference>